<dbReference type="EMBL" id="CP029187">
    <property type="protein sequence ID" value="AWI24917.1"/>
    <property type="molecule type" value="Genomic_DNA"/>
</dbReference>
<protein>
    <recommendedName>
        <fullName evidence="4">DUF2796 domain-containing protein</fullName>
    </recommendedName>
</protein>
<dbReference type="KEGG" id="fpal:HYN49_02850"/>
<organism evidence="2 3">
    <name type="scientific">Flavobacterium pallidum</name>
    <dbReference type="NCBI Taxonomy" id="2172098"/>
    <lineage>
        <taxon>Bacteria</taxon>
        <taxon>Pseudomonadati</taxon>
        <taxon>Bacteroidota</taxon>
        <taxon>Flavobacteriia</taxon>
        <taxon>Flavobacteriales</taxon>
        <taxon>Flavobacteriaceae</taxon>
        <taxon>Flavobacterium</taxon>
    </lineage>
</organism>
<dbReference type="OrthoDB" id="1367991at2"/>
<feature type="signal peptide" evidence="1">
    <location>
        <begin position="1"/>
        <end position="23"/>
    </location>
</feature>
<proteinExistence type="predicted"/>
<dbReference type="Proteomes" id="UP000244937">
    <property type="component" value="Chromosome"/>
</dbReference>
<dbReference type="RefSeq" id="WP_108902713.1">
    <property type="nucleotide sequence ID" value="NZ_CP029187.1"/>
</dbReference>
<evidence type="ECO:0000313" key="3">
    <source>
        <dbReference type="Proteomes" id="UP000244937"/>
    </source>
</evidence>
<keyword evidence="3" id="KW-1185">Reference proteome</keyword>
<reference evidence="2 3" key="1">
    <citation type="submission" date="2018-05" db="EMBL/GenBank/DDBJ databases">
        <title>Genome sequencing of Flavobacterium sp. HYN0049.</title>
        <authorList>
            <person name="Yi H."/>
            <person name="Baek C."/>
        </authorList>
    </citation>
    <scope>NUCLEOTIDE SEQUENCE [LARGE SCALE GENOMIC DNA]</scope>
    <source>
        <strain evidence="2 3">HYN0049</strain>
    </source>
</reference>
<evidence type="ECO:0000313" key="2">
    <source>
        <dbReference type="EMBL" id="AWI24917.1"/>
    </source>
</evidence>
<evidence type="ECO:0008006" key="4">
    <source>
        <dbReference type="Google" id="ProtNLM"/>
    </source>
</evidence>
<evidence type="ECO:0000256" key="1">
    <source>
        <dbReference type="SAM" id="SignalP"/>
    </source>
</evidence>
<dbReference type="AlphaFoldDB" id="A0A2S1SF00"/>
<name>A0A2S1SF00_9FLAO</name>
<accession>A0A2S1SF00</accession>
<keyword evidence="1" id="KW-0732">Signal</keyword>
<feature type="chain" id="PRO_5015422272" description="DUF2796 domain-containing protein" evidence="1">
    <location>
        <begin position="24"/>
        <end position="128"/>
    </location>
</feature>
<sequence length="128" mass="13992">MRALYFILSVVAFLSFGGNAAHAHTHGAVKIHTESAKTIHTLQQFTAADLDKNLFEDTDSDTDEDFSGTGNAKDDHTGKSFTNHYAVCHPRPAQFIAQKASGHTPLYISPAIIGHTSPIYITLRVLRI</sequence>
<gene>
    <name evidence="2" type="ORF">HYN49_02850</name>
</gene>